<dbReference type="SUPFAM" id="SSF160148">
    <property type="entry name" value="CPE0013-like"/>
    <property type="match status" value="1"/>
</dbReference>
<dbReference type="PANTHER" id="PTHR39450:SF1">
    <property type="entry name" value="DUF1667 DOMAIN-CONTAINING PROTEIN"/>
    <property type="match status" value="1"/>
</dbReference>
<reference evidence="1 2" key="2">
    <citation type="journal article" date="2012" name="Stand. Genomic Sci.">
        <title>Complete Genome Sequence of Clostridium clariflavum DSM 19732.</title>
        <authorList>
            <person name="Izquierdo J.A."/>
            <person name="Goodwin L."/>
            <person name="Davenport K.W."/>
            <person name="Teshima H."/>
            <person name="Bruce D."/>
            <person name="Detter C."/>
            <person name="Tapia R."/>
            <person name="Han S."/>
            <person name="Land M."/>
            <person name="Hauser L."/>
            <person name="Jeffries C.D."/>
            <person name="Han J."/>
            <person name="Pitluck S."/>
            <person name="Nolan M."/>
            <person name="Chen A."/>
            <person name="Huntemann M."/>
            <person name="Mavromatis K."/>
            <person name="Mikhailova N."/>
            <person name="Liolios K."/>
            <person name="Woyke T."/>
            <person name="Lynd L.R."/>
        </authorList>
    </citation>
    <scope>NUCLEOTIDE SEQUENCE [LARGE SCALE GENOMIC DNA]</scope>
    <source>
        <strain evidence="2">DSM 19732 / NBRC 101661 / EBR45</strain>
    </source>
</reference>
<dbReference type="RefSeq" id="WP_014256431.1">
    <property type="nucleotide sequence ID" value="NC_016627.1"/>
</dbReference>
<keyword evidence="2" id="KW-1185">Reference proteome</keyword>
<dbReference type="eggNOG" id="COG3862">
    <property type="taxonomic scope" value="Bacteria"/>
</dbReference>
<evidence type="ECO:0000313" key="2">
    <source>
        <dbReference type="Proteomes" id="UP000005435"/>
    </source>
</evidence>
<dbReference type="InterPro" id="IPR036593">
    <property type="entry name" value="CPE0013-like_sf"/>
</dbReference>
<dbReference type="Pfam" id="PF07892">
    <property type="entry name" value="DUF1667"/>
    <property type="match status" value="1"/>
</dbReference>
<proteinExistence type="predicted"/>
<dbReference type="HOGENOM" id="CLU_148086_0_0_9"/>
<dbReference type="KEGG" id="ccl:Clocl_3403"/>
<dbReference type="OrthoDB" id="9811531at2"/>
<sequence length="120" mass="13191">MKIEKQMTCIVCPNGCELEVTYENSVIVKNALCPKGVEYARNELMNPVRYLTSTVKVAGGVLPLVSVRSNKPVPKGKLTEIVQLLKNIELKAPVQFHQVVCKDVLGTGADIIVTRPVDKE</sequence>
<dbReference type="STRING" id="720554.Clocl_3403"/>
<dbReference type="PANTHER" id="PTHR39450">
    <property type="entry name" value="MOLYBDOPTERIN OXIDOREDUCTASE, 4FE-4S CLUSTER-BINDING SUBUNIT"/>
    <property type="match status" value="1"/>
</dbReference>
<dbReference type="EMBL" id="CP003065">
    <property type="protein sequence ID" value="AEV69901.1"/>
    <property type="molecule type" value="Genomic_DNA"/>
</dbReference>
<protein>
    <submittedName>
        <fullName evidence="1">Uncharacterized protein with conserved CXXC pairs</fullName>
    </submittedName>
</protein>
<accession>G8LXW9</accession>
<dbReference type="Gene3D" id="3.10.530.10">
    <property type="entry name" value="CPE0013-like"/>
    <property type="match status" value="1"/>
</dbReference>
<dbReference type="InterPro" id="IPR012460">
    <property type="entry name" value="DUF1667"/>
</dbReference>
<gene>
    <name evidence="1" type="ordered locus">Clocl_3403</name>
</gene>
<name>G8LXW9_ACECE</name>
<evidence type="ECO:0000313" key="1">
    <source>
        <dbReference type="EMBL" id="AEV69901.1"/>
    </source>
</evidence>
<dbReference type="AlphaFoldDB" id="G8LXW9"/>
<dbReference type="Proteomes" id="UP000005435">
    <property type="component" value="Chromosome"/>
</dbReference>
<organism evidence="1 2">
    <name type="scientific">Acetivibrio clariflavus (strain DSM 19732 / NBRC 101661 / EBR45)</name>
    <name type="common">Clostridium clariflavum</name>
    <dbReference type="NCBI Taxonomy" id="720554"/>
    <lineage>
        <taxon>Bacteria</taxon>
        <taxon>Bacillati</taxon>
        <taxon>Bacillota</taxon>
        <taxon>Clostridia</taxon>
        <taxon>Eubacteriales</taxon>
        <taxon>Oscillospiraceae</taxon>
        <taxon>Acetivibrio</taxon>
    </lineage>
</organism>
<reference evidence="2" key="1">
    <citation type="submission" date="2011-12" db="EMBL/GenBank/DDBJ databases">
        <title>Complete sequence of Clostridium clariflavum DSM 19732.</title>
        <authorList>
            <consortium name="US DOE Joint Genome Institute"/>
            <person name="Lucas S."/>
            <person name="Han J."/>
            <person name="Lapidus A."/>
            <person name="Cheng J.-F."/>
            <person name="Goodwin L."/>
            <person name="Pitluck S."/>
            <person name="Peters L."/>
            <person name="Teshima H."/>
            <person name="Detter J.C."/>
            <person name="Han C."/>
            <person name="Tapia R."/>
            <person name="Land M."/>
            <person name="Hauser L."/>
            <person name="Kyrpides N."/>
            <person name="Ivanova N."/>
            <person name="Pagani I."/>
            <person name="Kitzmiller T."/>
            <person name="Lynd L."/>
            <person name="Izquierdo J."/>
            <person name="Woyke T."/>
        </authorList>
    </citation>
    <scope>NUCLEOTIDE SEQUENCE [LARGE SCALE GENOMIC DNA]</scope>
    <source>
        <strain evidence="2">DSM 19732 / NBRC 101661 / EBR45</strain>
    </source>
</reference>